<dbReference type="Gene3D" id="3.30.70.2190">
    <property type="match status" value="1"/>
</dbReference>
<dbReference type="InterPro" id="IPR016164">
    <property type="entry name" value="FAD-linked_Oxase-like_C"/>
</dbReference>
<sequence length="277" mass="28987">MRPHARDWLDRHGETPLGVALPATTSEVAAVLTLAREMGLTVTPQGGNTGLNGGSVLSAQAQGIILSLARMIRIHVIDPIGMTATVDAGVVLQNLHDAVGEQGLMFPLHLGSEGSAQIGGLIATNAGGSLAARYGMIEAQVLGLEVVLPDGSVWDGMRALIKDNAGLQLRKLFCGAEGRLGVVTRAILRLHPAPRAKATALLAVADLETALKLGADLRREAGEMLVATEFFSETGFEMLLRHVPALSRPIKANGPFFLLVELASSCKGVDPEATRAS</sequence>
<keyword evidence="1" id="KW-0285">Flavoprotein</keyword>
<dbReference type="Proteomes" id="UP001251085">
    <property type="component" value="Unassembled WGS sequence"/>
</dbReference>
<protein>
    <submittedName>
        <fullName evidence="4">FAD-binding oxidoreductase</fullName>
    </submittedName>
</protein>
<proteinExistence type="predicted"/>
<reference evidence="5" key="1">
    <citation type="submission" date="2023-07" db="EMBL/GenBank/DDBJ databases">
        <title>Characterization of two Paracoccaceae strains isolated from Phycosphere and proposal of Xinfangfangia lacusdiani sp. nov.</title>
        <authorList>
            <person name="Deng Y."/>
            <person name="Zhang Y.Q."/>
        </authorList>
    </citation>
    <scope>NUCLEOTIDE SEQUENCE [LARGE SCALE GENOMIC DNA]</scope>
    <source>
        <strain evidence="5">CPCC 101403</strain>
    </source>
</reference>
<dbReference type="Gene3D" id="3.30.43.10">
    <property type="entry name" value="Uridine Diphospho-n-acetylenolpyruvylglucosamine Reductase, domain 2"/>
    <property type="match status" value="1"/>
</dbReference>
<organism evidence="4 5">
    <name type="scientific">Paracoccus broussonetiae</name>
    <dbReference type="NCBI Taxonomy" id="3075834"/>
    <lineage>
        <taxon>Bacteria</taxon>
        <taxon>Pseudomonadati</taxon>
        <taxon>Pseudomonadota</taxon>
        <taxon>Alphaproteobacteria</taxon>
        <taxon>Rhodobacterales</taxon>
        <taxon>Paracoccaceae</taxon>
        <taxon>Paracoccus</taxon>
    </lineage>
</organism>
<dbReference type="Pfam" id="PF01565">
    <property type="entry name" value="FAD_binding_4"/>
    <property type="match status" value="1"/>
</dbReference>
<evidence type="ECO:0000256" key="1">
    <source>
        <dbReference type="ARBA" id="ARBA00022630"/>
    </source>
</evidence>
<dbReference type="EMBL" id="JAVRQI010000019">
    <property type="protein sequence ID" value="MDT1064253.1"/>
    <property type="molecule type" value="Genomic_DNA"/>
</dbReference>
<evidence type="ECO:0000256" key="2">
    <source>
        <dbReference type="ARBA" id="ARBA00022827"/>
    </source>
</evidence>
<gene>
    <name evidence="4" type="ORF">RM190_20485</name>
</gene>
<keyword evidence="5" id="KW-1185">Reference proteome</keyword>
<evidence type="ECO:0000313" key="4">
    <source>
        <dbReference type="EMBL" id="MDT1064253.1"/>
    </source>
</evidence>
<evidence type="ECO:0000259" key="3">
    <source>
        <dbReference type="PROSITE" id="PS51387"/>
    </source>
</evidence>
<dbReference type="PANTHER" id="PTHR43716">
    <property type="entry name" value="D-2-HYDROXYGLUTARATE DEHYDROGENASE, MITOCHONDRIAL"/>
    <property type="match status" value="1"/>
</dbReference>
<dbReference type="RefSeq" id="WP_311761342.1">
    <property type="nucleotide sequence ID" value="NZ_JAVRQI010000019.1"/>
</dbReference>
<dbReference type="InterPro" id="IPR016167">
    <property type="entry name" value="FAD-bd_PCMH_sub1"/>
</dbReference>
<dbReference type="SUPFAM" id="SSF56176">
    <property type="entry name" value="FAD-binding/transporter-associated domain-like"/>
    <property type="match status" value="1"/>
</dbReference>
<accession>A0ABU3EJ42</accession>
<dbReference type="InterPro" id="IPR006094">
    <property type="entry name" value="Oxid_FAD_bind_N"/>
</dbReference>
<dbReference type="InterPro" id="IPR016166">
    <property type="entry name" value="FAD-bd_PCMH"/>
</dbReference>
<feature type="domain" description="FAD-binding PCMH-type" evidence="3">
    <location>
        <begin position="12"/>
        <end position="193"/>
    </location>
</feature>
<dbReference type="SUPFAM" id="SSF55103">
    <property type="entry name" value="FAD-linked oxidases, C-terminal domain"/>
    <property type="match status" value="1"/>
</dbReference>
<comment type="caution">
    <text evidence="4">The sequence shown here is derived from an EMBL/GenBank/DDBJ whole genome shotgun (WGS) entry which is preliminary data.</text>
</comment>
<dbReference type="Gene3D" id="3.30.465.10">
    <property type="match status" value="1"/>
</dbReference>
<dbReference type="InterPro" id="IPR051264">
    <property type="entry name" value="FAD-oxidored/transferase_4"/>
</dbReference>
<dbReference type="InterPro" id="IPR016169">
    <property type="entry name" value="FAD-bd_PCMH_sub2"/>
</dbReference>
<dbReference type="PROSITE" id="PS51387">
    <property type="entry name" value="FAD_PCMH"/>
    <property type="match status" value="1"/>
</dbReference>
<keyword evidence="2" id="KW-0274">FAD</keyword>
<dbReference type="InterPro" id="IPR036318">
    <property type="entry name" value="FAD-bd_PCMH-like_sf"/>
</dbReference>
<evidence type="ECO:0000313" key="5">
    <source>
        <dbReference type="Proteomes" id="UP001251085"/>
    </source>
</evidence>
<name>A0ABU3EJ42_9RHOB</name>
<dbReference type="PANTHER" id="PTHR43716:SF2">
    <property type="entry name" value="BLL6224 PROTEIN"/>
    <property type="match status" value="1"/>
</dbReference>